<dbReference type="PANTHER" id="PTHR42685">
    <property type="entry name" value="GERANYLGERANYL DIPHOSPHATE REDUCTASE"/>
    <property type="match status" value="1"/>
</dbReference>
<dbReference type="InterPro" id="IPR002938">
    <property type="entry name" value="FAD-bd"/>
</dbReference>
<dbReference type="GO" id="GO:0071949">
    <property type="term" value="F:FAD binding"/>
    <property type="evidence" value="ECO:0007669"/>
    <property type="project" value="InterPro"/>
</dbReference>
<proteinExistence type="predicted"/>
<evidence type="ECO:0000313" key="2">
    <source>
        <dbReference type="EMBL" id="ANY76952.1"/>
    </source>
</evidence>
<reference evidence="2" key="1">
    <citation type="submission" date="2016-07" db="EMBL/GenBank/DDBJ databases">
        <title>Microvirga ossetica sp. nov. a new species of rhizobia isolated from root nodules of the legume species Vicia alpestris Steven originated from North Ossetia region in the Caucasus.</title>
        <authorList>
            <person name="Safronova V.I."/>
            <person name="Kuznetsova I.G."/>
            <person name="Sazanova A.L."/>
            <person name="Belimov A."/>
            <person name="Andronov E."/>
            <person name="Osledkin Y.S."/>
            <person name="Onishchuk O.P."/>
            <person name="Kurchak O.N."/>
            <person name="Shaposhnikov A.I."/>
            <person name="Willems A."/>
            <person name="Tikhonovich I.A."/>
        </authorList>
    </citation>
    <scope>NUCLEOTIDE SEQUENCE [LARGE SCALE GENOMIC DNA]</scope>
    <source>
        <strain evidence="2">V5/3M</strain>
    </source>
</reference>
<dbReference type="InterPro" id="IPR050407">
    <property type="entry name" value="Geranylgeranyl_reductase"/>
</dbReference>
<organism evidence="2">
    <name type="scientific">Microvirga ossetica</name>
    <dbReference type="NCBI Taxonomy" id="1882682"/>
    <lineage>
        <taxon>Bacteria</taxon>
        <taxon>Pseudomonadati</taxon>
        <taxon>Pseudomonadota</taxon>
        <taxon>Alphaproteobacteria</taxon>
        <taxon>Hyphomicrobiales</taxon>
        <taxon>Methylobacteriaceae</taxon>
        <taxon>Microvirga</taxon>
    </lineage>
</organism>
<protein>
    <recommendedName>
        <fullName evidence="1">FAD-binding domain-containing protein</fullName>
    </recommendedName>
</protein>
<evidence type="ECO:0000259" key="1">
    <source>
        <dbReference type="Pfam" id="PF01494"/>
    </source>
</evidence>
<dbReference type="PROSITE" id="PS51257">
    <property type="entry name" value="PROKAR_LIPOPROTEIN"/>
    <property type="match status" value="1"/>
</dbReference>
<name>A0A1B2EAP1_9HYPH</name>
<sequence>MNDVREEEIVIVGGGLAGASAACILADAGRPNLLIERDPEPRHKVCGEFLSIEAQTYLADLGLDLDRLGASRISRIRLAHGRSTTEADLPFLARGLSRRILDEALLRQATSRGARILRGVSVREIATNGTGISLAMGSSAPILAETLFLASGKHDVRGAKRVPAGTMNDLIGFKGHYRLAHAQQVALEGCVEVMLFSGGYAGLQLVEGGIANLCLVVTRQGFDEVGKSWDRLLDRIADDCSHLGTRLGGAQPLFERPLSIFQIPYGYLHAPDAGEPPGLFRLGDQASVIPSFTGDGMSIALHSGRLAATTFLAQGQAGANFHRQLRADVQRSLRFSSALNAAVRYRVGRHAVFHLCRAWPAAMRHLTSLTRVQETSVTAALAAR</sequence>
<accession>A0A1B2EAP1</accession>
<dbReference type="SUPFAM" id="SSF51905">
    <property type="entry name" value="FAD/NAD(P)-binding domain"/>
    <property type="match status" value="1"/>
</dbReference>
<dbReference type="InterPro" id="IPR036188">
    <property type="entry name" value="FAD/NAD-bd_sf"/>
</dbReference>
<feature type="domain" description="FAD-binding" evidence="1">
    <location>
        <begin position="8"/>
        <end position="132"/>
    </location>
</feature>
<dbReference type="EMBL" id="CP016616">
    <property type="protein sequence ID" value="ANY76952.1"/>
    <property type="molecule type" value="Genomic_DNA"/>
</dbReference>
<gene>
    <name evidence="2" type="ORF">BB934_00910</name>
</gene>
<dbReference type="KEGG" id="moc:BB934_00910"/>
<dbReference type="Pfam" id="PF01494">
    <property type="entry name" value="FAD_binding_3"/>
    <property type="match status" value="1"/>
</dbReference>
<dbReference type="Gene3D" id="3.50.50.60">
    <property type="entry name" value="FAD/NAD(P)-binding domain"/>
    <property type="match status" value="1"/>
</dbReference>
<dbReference type="AlphaFoldDB" id="A0A1B2EAP1"/>
<dbReference type="OrthoDB" id="5652862at2"/>
<dbReference type="PANTHER" id="PTHR42685:SF22">
    <property type="entry name" value="CONDITIONED MEDIUM FACTOR RECEPTOR 1"/>
    <property type="match status" value="1"/>
</dbReference>
<dbReference type="RefSeq" id="WP_099507959.1">
    <property type="nucleotide sequence ID" value="NZ_CP016616.1"/>
</dbReference>